<proteinExistence type="predicted"/>
<dbReference type="AlphaFoldDB" id="A0A9P1IRV1"/>
<dbReference type="Proteomes" id="UP001152747">
    <property type="component" value="Unassembled WGS sequence"/>
</dbReference>
<protein>
    <submittedName>
        <fullName evidence="2">Uncharacterized protein</fullName>
    </submittedName>
</protein>
<sequence length="119" mass="13301">MLSEEGPHTYRVVAKPLRSGSGSGSGNAGLERFMQAQRIDLQQRHEQIFNEHALDKLAKGARGLQAPPVRIKKFEIAGGRLQGHYSTPRGTRHIWRQNIFRIPPGERDERTDECDGGDG</sequence>
<accession>A0A9P1IRV1</accession>
<reference evidence="2" key="1">
    <citation type="submission" date="2022-11" db="EMBL/GenBank/DDBJ databases">
        <authorList>
            <person name="Kikuchi T."/>
        </authorList>
    </citation>
    <scope>NUCLEOTIDE SEQUENCE</scope>
    <source>
        <strain evidence="2">PS1010</strain>
    </source>
</reference>
<evidence type="ECO:0000313" key="2">
    <source>
        <dbReference type="EMBL" id="CAI5450150.1"/>
    </source>
</evidence>
<dbReference type="OrthoDB" id="313446at2759"/>
<dbReference type="EMBL" id="CANHGI010000005">
    <property type="protein sequence ID" value="CAI5450150.1"/>
    <property type="molecule type" value="Genomic_DNA"/>
</dbReference>
<keyword evidence="3" id="KW-1185">Reference proteome</keyword>
<name>A0A9P1IRV1_9PELO</name>
<comment type="caution">
    <text evidence="2">The sequence shown here is derived from an EMBL/GenBank/DDBJ whole genome shotgun (WGS) entry which is preliminary data.</text>
</comment>
<gene>
    <name evidence="2" type="ORF">CAMP_LOCUS12787</name>
</gene>
<organism evidence="2 3">
    <name type="scientific">Caenorhabditis angaria</name>
    <dbReference type="NCBI Taxonomy" id="860376"/>
    <lineage>
        <taxon>Eukaryota</taxon>
        <taxon>Metazoa</taxon>
        <taxon>Ecdysozoa</taxon>
        <taxon>Nematoda</taxon>
        <taxon>Chromadorea</taxon>
        <taxon>Rhabditida</taxon>
        <taxon>Rhabditina</taxon>
        <taxon>Rhabditomorpha</taxon>
        <taxon>Rhabditoidea</taxon>
        <taxon>Rhabditidae</taxon>
        <taxon>Peloderinae</taxon>
        <taxon>Caenorhabditis</taxon>
    </lineage>
</organism>
<feature type="region of interest" description="Disordered" evidence="1">
    <location>
        <begin position="1"/>
        <end position="29"/>
    </location>
</feature>
<evidence type="ECO:0000313" key="3">
    <source>
        <dbReference type="Proteomes" id="UP001152747"/>
    </source>
</evidence>
<evidence type="ECO:0000256" key="1">
    <source>
        <dbReference type="SAM" id="MobiDB-lite"/>
    </source>
</evidence>